<dbReference type="GO" id="GO:0005524">
    <property type="term" value="F:ATP binding"/>
    <property type="evidence" value="ECO:0007669"/>
    <property type="project" value="UniProtKB-KW"/>
</dbReference>
<dbReference type="AlphaFoldDB" id="A0A9D3PUI8"/>
<evidence type="ECO:0000256" key="3">
    <source>
        <dbReference type="ARBA" id="ARBA00022679"/>
    </source>
</evidence>
<feature type="compositionally biased region" description="Basic and acidic residues" evidence="9">
    <location>
        <begin position="586"/>
        <end position="615"/>
    </location>
</feature>
<feature type="compositionally biased region" description="Acidic residues" evidence="9">
    <location>
        <begin position="457"/>
        <end position="500"/>
    </location>
</feature>
<feature type="compositionally biased region" description="Basic and acidic residues" evidence="9">
    <location>
        <begin position="521"/>
        <end position="549"/>
    </location>
</feature>
<evidence type="ECO:0000256" key="2">
    <source>
        <dbReference type="ARBA" id="ARBA00022527"/>
    </source>
</evidence>
<comment type="caution">
    <text evidence="10">The sequence shown here is derived from an EMBL/GenBank/DDBJ whole genome shotgun (WGS) entry which is preliminary data.</text>
</comment>
<reference evidence="10" key="1">
    <citation type="submission" date="2021-01" db="EMBL/GenBank/DDBJ databases">
        <authorList>
            <person name="Zahm M."/>
            <person name="Roques C."/>
            <person name="Cabau C."/>
            <person name="Klopp C."/>
            <person name="Donnadieu C."/>
            <person name="Jouanno E."/>
            <person name="Lampietro C."/>
            <person name="Louis A."/>
            <person name="Herpin A."/>
            <person name="Echchiki A."/>
            <person name="Berthelot C."/>
            <person name="Parey E."/>
            <person name="Roest-Crollius H."/>
            <person name="Braasch I."/>
            <person name="Postlethwait J."/>
            <person name="Bobe J."/>
            <person name="Montfort J."/>
            <person name="Bouchez O."/>
            <person name="Begum T."/>
            <person name="Mejri S."/>
            <person name="Adams A."/>
            <person name="Chen W.-J."/>
            <person name="Guiguen Y."/>
        </authorList>
    </citation>
    <scope>NUCLEOTIDE SEQUENCE</scope>
    <source>
        <strain evidence="10">YG-15Mar2019-1</strain>
        <tissue evidence="10">Brain</tissue>
    </source>
</reference>
<comment type="catalytic activity">
    <reaction evidence="8">
        <text>L-seryl-[protein] + ATP = O-phospho-L-seryl-[protein] + ADP + H(+)</text>
        <dbReference type="Rhea" id="RHEA:17989"/>
        <dbReference type="Rhea" id="RHEA-COMP:9863"/>
        <dbReference type="Rhea" id="RHEA-COMP:11604"/>
        <dbReference type="ChEBI" id="CHEBI:15378"/>
        <dbReference type="ChEBI" id="CHEBI:29999"/>
        <dbReference type="ChEBI" id="CHEBI:30616"/>
        <dbReference type="ChEBI" id="CHEBI:83421"/>
        <dbReference type="ChEBI" id="CHEBI:456216"/>
        <dbReference type="EC" id="2.7.11.1"/>
    </reaction>
</comment>
<accession>A0A9D3PUI8</accession>
<gene>
    <name evidence="10" type="ORF">MATL_G00151560</name>
</gene>
<dbReference type="PANTHER" id="PTHR44899:SF1">
    <property type="entry name" value="SERINE_THREONINE-PROTEIN KINASE NEK5"/>
    <property type="match status" value="1"/>
</dbReference>
<feature type="compositionally biased region" description="Polar residues" evidence="9">
    <location>
        <begin position="562"/>
        <end position="574"/>
    </location>
</feature>
<dbReference type="Gene3D" id="1.10.510.10">
    <property type="entry name" value="Transferase(Phosphotransferase) domain 1"/>
    <property type="match status" value="1"/>
</dbReference>
<keyword evidence="5" id="KW-0418">Kinase</keyword>
<keyword evidence="11" id="KW-1185">Reference proteome</keyword>
<evidence type="ECO:0000313" key="11">
    <source>
        <dbReference type="Proteomes" id="UP001046870"/>
    </source>
</evidence>
<dbReference type="EMBL" id="JAFDVH010000012">
    <property type="protein sequence ID" value="KAG7467277.1"/>
    <property type="molecule type" value="Genomic_DNA"/>
</dbReference>
<feature type="region of interest" description="Disordered" evidence="9">
    <location>
        <begin position="415"/>
        <end position="615"/>
    </location>
</feature>
<keyword evidence="3" id="KW-0808">Transferase</keyword>
<feature type="compositionally biased region" description="Basic and acidic residues" evidence="9">
    <location>
        <begin position="225"/>
        <end position="234"/>
    </location>
</feature>
<organism evidence="10 11">
    <name type="scientific">Megalops atlanticus</name>
    <name type="common">Tarpon</name>
    <name type="synonym">Clupea gigantea</name>
    <dbReference type="NCBI Taxonomy" id="7932"/>
    <lineage>
        <taxon>Eukaryota</taxon>
        <taxon>Metazoa</taxon>
        <taxon>Chordata</taxon>
        <taxon>Craniata</taxon>
        <taxon>Vertebrata</taxon>
        <taxon>Euteleostomi</taxon>
        <taxon>Actinopterygii</taxon>
        <taxon>Neopterygii</taxon>
        <taxon>Teleostei</taxon>
        <taxon>Elopiformes</taxon>
        <taxon>Megalopidae</taxon>
        <taxon>Megalops</taxon>
    </lineage>
</organism>
<evidence type="ECO:0000256" key="8">
    <source>
        <dbReference type="ARBA" id="ARBA00048679"/>
    </source>
</evidence>
<evidence type="ECO:0000256" key="6">
    <source>
        <dbReference type="ARBA" id="ARBA00022840"/>
    </source>
</evidence>
<dbReference type="SUPFAM" id="SSF56112">
    <property type="entry name" value="Protein kinase-like (PK-like)"/>
    <property type="match status" value="1"/>
</dbReference>
<feature type="region of interest" description="Disordered" evidence="9">
    <location>
        <begin position="210"/>
        <end position="255"/>
    </location>
</feature>
<dbReference type="InterPro" id="IPR051131">
    <property type="entry name" value="NEK_Ser/Thr_kinase_NIMA"/>
</dbReference>
<evidence type="ECO:0000256" key="5">
    <source>
        <dbReference type="ARBA" id="ARBA00022777"/>
    </source>
</evidence>
<sequence length="615" mass="69922">MELFIYPVQEFEGSSLRQLVVKICKGRYNPVAPHYSCDLRSLITQLFKVSPRDRPSINTVLKKPFLEKRIGKHLDSQMIQEEFSHTVLHRDRPKEPQPRPAYSKAAAMERPLVRHHGHYDHYGRNNHLINRYDEPRGHYVHYHVQLDAMQRRRQEEAAASPSPPHQAPGQARAYDCHGNSPNILEPYKLVAAAREEYLQRRQEANQYKLRAEKQLGLRPSTADEDGFRIPEQERGASPPPGARQHAGRAGRQGGQQEYLEQLQLIRQQYQNEVREIRMKAATEPQPQAKVMTFLVEEPQSRENPAQPESEKNERIVPEQNVDRELRKIMDQNRKDRKTLERKFRDKEDDPLNQTLTFQAGEELKQRNCPGARVGLAEGPTRGERKGWGQGAPNTLLNALAEMEVSSVYPTMFEPGLAGAAEEEGEAEGVRRHWGDGPPKTLLQALALAELTSTLDPDSAENEAGDDDEEDSSDVDLDEERLEPRSDDEDTNFEESEDELREEVAESMKNYFSLEEQEEDEGKEKNGREVSEQEKGEDKVDGEGSADSHEVNAVSEPQGDTIAVTSAQETETGSHMQAAECKASQMHTDKPQGLENDQAKIRTRNCENPEEHQDID</sequence>
<feature type="region of interest" description="Disordered" evidence="9">
    <location>
        <begin position="368"/>
        <end position="392"/>
    </location>
</feature>
<evidence type="ECO:0000256" key="7">
    <source>
        <dbReference type="ARBA" id="ARBA00047899"/>
    </source>
</evidence>
<feature type="compositionally biased region" description="Low complexity" evidence="9">
    <location>
        <begin position="242"/>
        <end position="255"/>
    </location>
</feature>
<dbReference type="GO" id="GO:0004674">
    <property type="term" value="F:protein serine/threonine kinase activity"/>
    <property type="evidence" value="ECO:0007669"/>
    <property type="project" value="UniProtKB-KW"/>
</dbReference>
<keyword evidence="2" id="KW-0723">Serine/threonine-protein kinase</keyword>
<feature type="region of interest" description="Disordered" evidence="9">
    <location>
        <begin position="150"/>
        <end position="172"/>
    </location>
</feature>
<dbReference type="Proteomes" id="UP001046870">
    <property type="component" value="Chromosome 12"/>
</dbReference>
<evidence type="ECO:0000256" key="4">
    <source>
        <dbReference type="ARBA" id="ARBA00022741"/>
    </source>
</evidence>
<dbReference type="EC" id="2.7.11.1" evidence="1"/>
<evidence type="ECO:0000313" key="10">
    <source>
        <dbReference type="EMBL" id="KAG7467277.1"/>
    </source>
</evidence>
<proteinExistence type="predicted"/>
<dbReference type="InterPro" id="IPR011009">
    <property type="entry name" value="Kinase-like_dom_sf"/>
</dbReference>
<keyword evidence="4" id="KW-0547">Nucleotide-binding</keyword>
<evidence type="ECO:0000256" key="9">
    <source>
        <dbReference type="SAM" id="MobiDB-lite"/>
    </source>
</evidence>
<feature type="compositionally biased region" description="Low complexity" evidence="9">
    <location>
        <begin position="440"/>
        <end position="454"/>
    </location>
</feature>
<comment type="catalytic activity">
    <reaction evidence="7">
        <text>L-threonyl-[protein] + ATP = O-phospho-L-threonyl-[protein] + ADP + H(+)</text>
        <dbReference type="Rhea" id="RHEA:46608"/>
        <dbReference type="Rhea" id="RHEA-COMP:11060"/>
        <dbReference type="Rhea" id="RHEA-COMP:11605"/>
        <dbReference type="ChEBI" id="CHEBI:15378"/>
        <dbReference type="ChEBI" id="CHEBI:30013"/>
        <dbReference type="ChEBI" id="CHEBI:30616"/>
        <dbReference type="ChEBI" id="CHEBI:61977"/>
        <dbReference type="ChEBI" id="CHEBI:456216"/>
        <dbReference type="EC" id="2.7.11.1"/>
    </reaction>
</comment>
<protein>
    <recommendedName>
        <fullName evidence="1">non-specific serine/threonine protein kinase</fullName>
        <ecNumber evidence="1">2.7.11.1</ecNumber>
    </recommendedName>
</protein>
<dbReference type="PANTHER" id="PTHR44899">
    <property type="entry name" value="CAMK FAMILY PROTEIN KINASE"/>
    <property type="match status" value="1"/>
</dbReference>
<evidence type="ECO:0000256" key="1">
    <source>
        <dbReference type="ARBA" id="ARBA00012513"/>
    </source>
</evidence>
<keyword evidence="6" id="KW-0067">ATP-binding</keyword>
<dbReference type="OrthoDB" id="248923at2759"/>
<name>A0A9D3PUI8_MEGAT</name>